<accession>A0A6I2MWM3</accession>
<comment type="caution">
    <text evidence="3">The sequence shown here is derived from an EMBL/GenBank/DDBJ whole genome shotgun (WGS) entry which is preliminary data.</text>
</comment>
<dbReference type="EMBL" id="WKLT01000004">
    <property type="protein sequence ID" value="MRY57516.1"/>
    <property type="molecule type" value="Genomic_DNA"/>
</dbReference>
<evidence type="ECO:0000259" key="2">
    <source>
        <dbReference type="Pfam" id="PF19910"/>
    </source>
</evidence>
<keyword evidence="1" id="KW-0732">Signal</keyword>
<name>A0A6I2MWM3_PARDI</name>
<organism evidence="3 4">
    <name type="scientific">Parabacteroides distasonis</name>
    <dbReference type="NCBI Taxonomy" id="823"/>
    <lineage>
        <taxon>Bacteria</taxon>
        <taxon>Pseudomonadati</taxon>
        <taxon>Bacteroidota</taxon>
        <taxon>Bacteroidia</taxon>
        <taxon>Bacteroidales</taxon>
        <taxon>Tannerellaceae</taxon>
        <taxon>Parabacteroides</taxon>
    </lineage>
</organism>
<evidence type="ECO:0000313" key="3">
    <source>
        <dbReference type="EMBL" id="MRY57516.1"/>
    </source>
</evidence>
<evidence type="ECO:0000313" key="4">
    <source>
        <dbReference type="Proteomes" id="UP000463337"/>
    </source>
</evidence>
<feature type="chain" id="PRO_5030154093" description="DUF6383 domain-containing protein" evidence="1">
    <location>
        <begin position="23"/>
        <end position="1152"/>
    </location>
</feature>
<dbReference type="Proteomes" id="UP000463337">
    <property type="component" value="Unassembled WGS sequence"/>
</dbReference>
<evidence type="ECO:0000256" key="1">
    <source>
        <dbReference type="SAM" id="SignalP"/>
    </source>
</evidence>
<dbReference type="Pfam" id="PF19910">
    <property type="entry name" value="DUF6383"/>
    <property type="match status" value="1"/>
</dbReference>
<feature type="domain" description="DUF6383" evidence="2">
    <location>
        <begin position="1077"/>
        <end position="1151"/>
    </location>
</feature>
<dbReference type="InterPro" id="IPR045963">
    <property type="entry name" value="DUF6383"/>
</dbReference>
<sequence length="1152" mass="128274">MNKKFSTLLAGAALVAAVSANAQNLADVKDGVALNINKSAQALPTYDKDTKGGLYQLRDANDQILMMKEVNGEYSLVAMSANDKDFVLKNTLWCVTTQPYSQGQAVKFDFMNKGTGMMLDIAMGDDLKSADGKKGYWWKPIIGGEISGWAFSSVLNKLEKNVPLYSHFSTDSVIGLLNDNGTIKVAKYALNDVKVDPTAATDVTDLSNLSTEAKNTFSGFTLYQAEDIVLDADQLNKIFDLQDADAGVKLNFSPDVKGTSLKNPFNEKEFIAESTGDNKYYDVNASSTATLTNGEWLYVTRKNDDNKDTYLKVDTAYTNETGAKFLAYGWTGPSKTQEAIDRLGDLQDQHKFLFVYSPSKDELKIYVKKITWRGDDDKVKYWKEIYQKTDNQRNNWRVSLQDLIKDETRILTVDYSKQNTTIKLGYGGCEADQSKTSVKDGVYYIMNKKGEYLASPIYENGVIRWTTVNADEQNVAHMPAYQWVVLKTNAKDQNNLSSVTATNREFDDAKGTFSLYKNADTEYIYTKSDVDLTQGGGTHEKFTVNAKSDLRFVEVPAEAVSDSLLGYKNLTNDELKVNKYTFNYWHPYATDKYIAKSSKDSTLTVNVGVSAFNVDTAKRSANSSVYAVEKFGFKVEKEHQDRIKGLKQLYRTAYVVKLNGIGLAINKEDKFNVPTHNDYRSKEGNEPVTPFFFKENNEIKETGKCYYAILSTTKDDNNVNDVHYSISRENKAGVSDYDGSATLKSQVLKESRTSAFAIEPDETPLYRRFNSLELEGNEGDKADTLRFIEKYRKEYLQVENNKNFMNGDIDFLGIYTPDKTEDGLSFIVDTAWVNRGAGNIKPQYLISIDRNDFEGTPGVPCTYTHNHFDNEGNKVEADKCSHATPAIPGFERGKYLINFHDFALKHDKANTSDAKKDAAYMWKKYDRAGFVEAVRVADTLFILRDEFKNLKNEEITIEALNKAEEAAWAAAKKAGVSKDNFVSYKYVLSGDNHKYVTWSMRFVNRNAAANEVEADRSFLFESMQADGLDIAPTKAAWLKMQNGCLVLSDKDDSKFDETATGGDDALIFNVEQGDDIATDNETIDAVEGVSITTDNGTVTIQGAAGRSVVISNILGKVVAETVLTSDNATIAVPAGIVAVAVDGEEAVKVVVK</sequence>
<feature type="signal peptide" evidence="1">
    <location>
        <begin position="1"/>
        <end position="22"/>
    </location>
</feature>
<proteinExistence type="predicted"/>
<dbReference type="RefSeq" id="WP_129984392.1">
    <property type="nucleotide sequence ID" value="NZ_RCYP01000004.1"/>
</dbReference>
<gene>
    <name evidence="3" type="ORF">GKD59_06240</name>
</gene>
<reference evidence="3 4" key="1">
    <citation type="journal article" date="2019" name="Nat. Med.">
        <title>A library of human gut bacterial isolates paired with longitudinal multiomics data enables mechanistic microbiome research.</title>
        <authorList>
            <person name="Poyet M."/>
            <person name="Groussin M."/>
            <person name="Gibbons S.M."/>
            <person name="Avila-Pacheco J."/>
            <person name="Jiang X."/>
            <person name="Kearney S.M."/>
            <person name="Perrotta A.R."/>
            <person name="Berdy B."/>
            <person name="Zhao S."/>
            <person name="Lieberman T.D."/>
            <person name="Swanson P.K."/>
            <person name="Smith M."/>
            <person name="Roesemann S."/>
            <person name="Alexander J.E."/>
            <person name="Rich S.A."/>
            <person name="Livny J."/>
            <person name="Vlamakis H."/>
            <person name="Clish C."/>
            <person name="Bullock K."/>
            <person name="Deik A."/>
            <person name="Scott J."/>
            <person name="Pierce K.A."/>
            <person name="Xavier R.J."/>
            <person name="Alm E.J."/>
        </authorList>
    </citation>
    <scope>NUCLEOTIDE SEQUENCE [LARGE SCALE GENOMIC DNA]</scope>
    <source>
        <strain evidence="3 4">BIOML-A41</strain>
    </source>
</reference>
<dbReference type="AlphaFoldDB" id="A0A6I2MWM3"/>
<protein>
    <recommendedName>
        <fullName evidence="2">DUF6383 domain-containing protein</fullName>
    </recommendedName>
</protein>